<dbReference type="InterPro" id="IPR016130">
    <property type="entry name" value="Tyr_Pase_AS"/>
</dbReference>
<reference evidence="8 9" key="1">
    <citation type="submission" date="2022-12" db="EMBL/GenBank/DDBJ databases">
        <title>Chromosome-level genome of Tegillarca granosa.</title>
        <authorList>
            <person name="Kim J."/>
        </authorList>
    </citation>
    <scope>NUCLEOTIDE SEQUENCE [LARGE SCALE GENOMIC DNA]</scope>
    <source>
        <strain evidence="8">Teg-2019</strain>
        <tissue evidence="8">Adductor muscle</tissue>
    </source>
</reference>
<evidence type="ECO:0000259" key="6">
    <source>
        <dbReference type="PROSITE" id="PS50055"/>
    </source>
</evidence>
<dbReference type="Gene3D" id="3.90.190.10">
    <property type="entry name" value="Protein tyrosine phosphatase superfamily"/>
    <property type="match status" value="1"/>
</dbReference>
<comment type="caution">
    <text evidence="8">The sequence shown here is derived from an EMBL/GenBank/DDBJ whole genome shotgun (WGS) entry which is preliminary data.</text>
</comment>
<feature type="compositionally biased region" description="Basic and acidic residues" evidence="5">
    <location>
        <begin position="549"/>
        <end position="576"/>
    </location>
</feature>
<evidence type="ECO:0000256" key="5">
    <source>
        <dbReference type="SAM" id="MobiDB-lite"/>
    </source>
</evidence>
<dbReference type="PANTHER" id="PTHR45983">
    <property type="entry name" value="TYROSINE PHOSPHATSE N18, PUTATIVE-RELATED"/>
    <property type="match status" value="1"/>
</dbReference>
<dbReference type="SMART" id="SM00404">
    <property type="entry name" value="PTPc_motif"/>
    <property type="match status" value="1"/>
</dbReference>
<gene>
    <name evidence="8" type="ORF">KUTeg_020387</name>
</gene>
<dbReference type="InterPro" id="IPR003595">
    <property type="entry name" value="Tyr_Pase_cat"/>
</dbReference>
<dbReference type="EMBL" id="JARBDR010000918">
    <property type="protein sequence ID" value="KAJ8301400.1"/>
    <property type="molecule type" value="Genomic_DNA"/>
</dbReference>
<dbReference type="SMART" id="SM00194">
    <property type="entry name" value="PTPc"/>
    <property type="match status" value="1"/>
</dbReference>
<accession>A0ABQ9E8A6</accession>
<feature type="region of interest" description="Disordered" evidence="5">
    <location>
        <begin position="532"/>
        <end position="576"/>
    </location>
</feature>
<comment type="similarity">
    <text evidence="4">Belongs to the protein-tyrosine phosphatase family. Non-receptor class 4 subfamily.</text>
</comment>
<dbReference type="PRINTS" id="PR00700">
    <property type="entry name" value="PRTYPHPHTASE"/>
</dbReference>
<dbReference type="InterPro" id="IPR029021">
    <property type="entry name" value="Prot-tyrosine_phosphatase-like"/>
</dbReference>
<dbReference type="Proteomes" id="UP001217089">
    <property type="component" value="Unassembled WGS sequence"/>
</dbReference>
<dbReference type="InterPro" id="IPR000242">
    <property type="entry name" value="PTP_cat"/>
</dbReference>
<dbReference type="SUPFAM" id="SSF52799">
    <property type="entry name" value="(Phosphotyrosine protein) phosphatases II"/>
    <property type="match status" value="1"/>
</dbReference>
<keyword evidence="3" id="KW-0904">Protein phosphatase</keyword>
<evidence type="ECO:0000256" key="2">
    <source>
        <dbReference type="ARBA" id="ARBA00022801"/>
    </source>
</evidence>
<name>A0ABQ9E8A6_TEGGR</name>
<keyword evidence="9" id="KW-1185">Reference proteome</keyword>
<feature type="domain" description="Tyrosine specific protein phosphatases" evidence="7">
    <location>
        <begin position="253"/>
        <end position="329"/>
    </location>
</feature>
<protein>
    <recommendedName>
        <fullName evidence="1">protein-tyrosine-phosphatase</fullName>
        <ecNumber evidence="1">3.1.3.48</ecNumber>
    </recommendedName>
</protein>
<proteinExistence type="inferred from homology"/>
<feature type="compositionally biased region" description="Polar residues" evidence="5">
    <location>
        <begin position="378"/>
        <end position="395"/>
    </location>
</feature>
<organism evidence="8 9">
    <name type="scientific">Tegillarca granosa</name>
    <name type="common">Malaysian cockle</name>
    <name type="synonym">Anadara granosa</name>
    <dbReference type="NCBI Taxonomy" id="220873"/>
    <lineage>
        <taxon>Eukaryota</taxon>
        <taxon>Metazoa</taxon>
        <taxon>Spiralia</taxon>
        <taxon>Lophotrochozoa</taxon>
        <taxon>Mollusca</taxon>
        <taxon>Bivalvia</taxon>
        <taxon>Autobranchia</taxon>
        <taxon>Pteriomorphia</taxon>
        <taxon>Arcoida</taxon>
        <taxon>Arcoidea</taxon>
        <taxon>Arcidae</taxon>
        <taxon>Tegillarca</taxon>
    </lineage>
</organism>
<dbReference type="InterPro" id="IPR047170">
    <property type="entry name" value="PTN12/18/22"/>
</dbReference>
<sequence length="683" mass="76033">MENRTEKLQTCLKKFIDHASELENEEDPAGNGFHKEYRIILKNKKLPHKSEEVPGGIVTVKVLRDLASKNKEEETFPATIGKLPYNVKKNRYRDIVPCRSQKIILIIKDDSHRVSLDDIPNSEGSDYINASFIEGAMGRPAYIASQGPLPHTIYDFWRMIWLYKVKVVIMACREVEMGKKKCACYWPENASEEATFNDIRVKLVSESNLADADDCIERCMDVYKGSKGPLRITQFNYTGWPDHGIPDDVDVILEMIAKMRVLRQRDKDFAPVVVHCSAGCGRTGTICAIDYAWDMLKSGRLEENFSLYEIIKHMREQRQSMIQTPVRAVYDGTHSNASSPYSDIVLDETYSYVEPKQLLEKEVISTVSIYSDVASLATASSKPPLSPKPNISDSPPSIPKKQEKEQSPKIVRKTSKKILNERKEEEQLMGKSSDKQTHQADNYLNLFLGDRYVNVDAPLQQEHENVPPPKPPLVRVPSGKNTVQTEPSGPAFIKSSPGPSRKNAFHANKQNNTQPQAAGKFVSSITVGTGGQATSMVSSGSGQGTGSDGKARDRASSDDRNKKIPDLPKQKLPDRDIYSLASNVKDEETNKFENLGPMFKQSAGGDVYAQINKASGNLNSPSNTGYSEVKNQNLVNPATQNKGGDSVYESIGTNGEYRPKTIGSKGVYEDIPTTNMDGFYSRK</sequence>
<dbReference type="Pfam" id="PF00102">
    <property type="entry name" value="Y_phosphatase"/>
    <property type="match status" value="1"/>
</dbReference>
<dbReference type="InterPro" id="IPR000387">
    <property type="entry name" value="Tyr_Pase_dom"/>
</dbReference>
<dbReference type="PROSITE" id="PS00383">
    <property type="entry name" value="TYR_PHOSPHATASE_1"/>
    <property type="match status" value="1"/>
</dbReference>
<feature type="region of interest" description="Disordered" evidence="5">
    <location>
        <begin position="635"/>
        <end position="683"/>
    </location>
</feature>
<feature type="domain" description="Tyrosine-protein phosphatase" evidence="6">
    <location>
        <begin position="59"/>
        <end position="324"/>
    </location>
</feature>
<dbReference type="PROSITE" id="PS50056">
    <property type="entry name" value="TYR_PHOSPHATASE_2"/>
    <property type="match status" value="1"/>
</dbReference>
<feature type="region of interest" description="Disordered" evidence="5">
    <location>
        <begin position="461"/>
        <end position="517"/>
    </location>
</feature>
<dbReference type="PROSITE" id="PS50055">
    <property type="entry name" value="TYR_PHOSPHATASE_PTP"/>
    <property type="match status" value="1"/>
</dbReference>
<feature type="compositionally biased region" description="Basic and acidic residues" evidence="5">
    <location>
        <begin position="418"/>
        <end position="436"/>
    </location>
</feature>
<evidence type="ECO:0000313" key="8">
    <source>
        <dbReference type="EMBL" id="KAJ8301400.1"/>
    </source>
</evidence>
<feature type="region of interest" description="Disordered" evidence="5">
    <location>
        <begin position="378"/>
        <end position="436"/>
    </location>
</feature>
<evidence type="ECO:0000256" key="4">
    <source>
        <dbReference type="ARBA" id="ARBA00034734"/>
    </source>
</evidence>
<keyword evidence="2" id="KW-0378">Hydrolase</keyword>
<evidence type="ECO:0000313" key="9">
    <source>
        <dbReference type="Proteomes" id="UP001217089"/>
    </source>
</evidence>
<evidence type="ECO:0000256" key="3">
    <source>
        <dbReference type="ARBA" id="ARBA00022912"/>
    </source>
</evidence>
<evidence type="ECO:0000259" key="7">
    <source>
        <dbReference type="PROSITE" id="PS50056"/>
    </source>
</evidence>
<dbReference type="PANTHER" id="PTHR45983:SF2">
    <property type="entry name" value="PROTEIN-TYROSINE-PHOSPHATASE"/>
    <property type="match status" value="1"/>
</dbReference>
<dbReference type="EC" id="3.1.3.48" evidence="1"/>
<evidence type="ECO:0000256" key="1">
    <source>
        <dbReference type="ARBA" id="ARBA00013064"/>
    </source>
</evidence>